<accession>A0AA37MF61</accession>
<dbReference type="AlphaFoldDB" id="A0AA37MF61"/>
<sequence>MSEETWSAKCGNREALGTAKNVFERFIPTKKCEDKEIREKESNPKNIPHEEVFIGCTIIGIIFDSCIA</sequence>
<evidence type="ECO:0000313" key="2">
    <source>
        <dbReference type="Proteomes" id="UP000887097"/>
    </source>
</evidence>
<dbReference type="EMBL" id="BPTT01000001">
    <property type="protein sequence ID" value="GJG32658.1"/>
    <property type="molecule type" value="Genomic_DNA"/>
</dbReference>
<comment type="caution">
    <text evidence="1">The sequence shown here is derived from an EMBL/GenBank/DDBJ whole genome shotgun (WGS) entry which is preliminary data.</text>
</comment>
<dbReference type="Proteomes" id="UP000887097">
    <property type="component" value="Unassembled WGS sequence"/>
</dbReference>
<gene>
    <name evidence="1" type="ORF">PRMUPPPA20_07670</name>
</gene>
<organism evidence="1 2">
    <name type="scientific">Xylanibacter ruminicola</name>
    <name type="common">Prevotella ruminicola</name>
    <dbReference type="NCBI Taxonomy" id="839"/>
    <lineage>
        <taxon>Bacteria</taxon>
        <taxon>Pseudomonadati</taxon>
        <taxon>Bacteroidota</taxon>
        <taxon>Bacteroidia</taxon>
        <taxon>Bacteroidales</taxon>
        <taxon>Prevotellaceae</taxon>
        <taxon>Xylanibacter</taxon>
    </lineage>
</organism>
<reference evidence="1" key="1">
    <citation type="submission" date="2021-08" db="EMBL/GenBank/DDBJ databases">
        <title>Prevotella lacticifex sp. nov., isolated from rumen of cow.</title>
        <authorList>
            <person name="Shinkai T."/>
            <person name="Ikeyama N."/>
            <person name="Kumagai M."/>
            <person name="Ohmori H."/>
            <person name="Sakamoto M."/>
            <person name="Ohkuma M."/>
            <person name="Mitsumori M."/>
        </authorList>
    </citation>
    <scope>NUCLEOTIDE SEQUENCE</scope>
    <source>
        <strain evidence="1">JCM 8259</strain>
    </source>
</reference>
<evidence type="ECO:0000313" key="1">
    <source>
        <dbReference type="EMBL" id="GJG32658.1"/>
    </source>
</evidence>
<name>A0AA37MF61_XYLRU</name>
<protein>
    <submittedName>
        <fullName evidence="1">Uncharacterized protein</fullName>
    </submittedName>
</protein>
<proteinExistence type="predicted"/>